<evidence type="ECO:0000313" key="1">
    <source>
        <dbReference type="EMBL" id="BDG61992.1"/>
    </source>
</evidence>
<organism evidence="1 2">
    <name type="scientific">Caldinitratiruptor microaerophilus</name>
    <dbReference type="NCBI Taxonomy" id="671077"/>
    <lineage>
        <taxon>Bacteria</taxon>
        <taxon>Bacillati</taxon>
        <taxon>Bacillota</taxon>
        <taxon>Clostridia</taxon>
        <taxon>Eubacteriales</taxon>
        <taxon>Symbiobacteriaceae</taxon>
        <taxon>Caldinitratiruptor</taxon>
    </lineage>
</organism>
<dbReference type="AlphaFoldDB" id="A0AA35CPX2"/>
<dbReference type="PANTHER" id="PTHR39961:SF1">
    <property type="entry name" value="DUF458 DOMAIN-CONTAINING PROTEIN"/>
    <property type="match status" value="1"/>
</dbReference>
<proteinExistence type="predicted"/>
<dbReference type="InterPro" id="IPR007405">
    <property type="entry name" value="Phage_KVP40_Orf299"/>
</dbReference>
<dbReference type="RefSeq" id="WP_264842605.1">
    <property type="nucleotide sequence ID" value="NZ_AP025628.1"/>
</dbReference>
<dbReference type="Pfam" id="PF04308">
    <property type="entry name" value="RNaseH_like"/>
    <property type="match status" value="1"/>
</dbReference>
<reference evidence="1" key="1">
    <citation type="submission" date="2022-03" db="EMBL/GenBank/DDBJ databases">
        <title>Complete genome sequence of Caldinitratiruptor microaerophilus.</title>
        <authorList>
            <person name="Mukaiyama R."/>
            <person name="Nishiyama T."/>
            <person name="Ueda K."/>
        </authorList>
    </citation>
    <scope>NUCLEOTIDE SEQUENCE</scope>
    <source>
        <strain evidence="1">JCM 16183</strain>
    </source>
</reference>
<sequence>MKEEPFISPSRGPLSFDAMVADIFQFIAADPTARYKLIVGTDSQARDDVTFVTAVIVHRLGKGARYYYRRRVQPKITSLRQKIFYETAISLTLADRLARRVREAGDPSLNVEIHLDVGNGGETRDLIREVTGMVTGSGFRAEIKPYSYGASKVADRYTK</sequence>
<evidence type="ECO:0008006" key="3">
    <source>
        <dbReference type="Google" id="ProtNLM"/>
    </source>
</evidence>
<gene>
    <name evidence="1" type="ORF">caldi_30820</name>
</gene>
<name>A0AA35CPX2_9FIRM</name>
<dbReference type="PANTHER" id="PTHR39961">
    <property type="entry name" value="HYPOTHETICAL CYTOSOLIC PROTEIN"/>
    <property type="match status" value="1"/>
</dbReference>
<evidence type="ECO:0000313" key="2">
    <source>
        <dbReference type="Proteomes" id="UP001163687"/>
    </source>
</evidence>
<dbReference type="KEGG" id="cmic:caldi_30820"/>
<keyword evidence="2" id="KW-1185">Reference proteome</keyword>
<accession>A0AA35CPX2</accession>
<protein>
    <recommendedName>
        <fullName evidence="3">DUF458 domain-containing protein</fullName>
    </recommendedName>
</protein>
<dbReference type="Proteomes" id="UP001163687">
    <property type="component" value="Chromosome"/>
</dbReference>
<dbReference type="EMBL" id="AP025628">
    <property type="protein sequence ID" value="BDG61992.1"/>
    <property type="molecule type" value="Genomic_DNA"/>
</dbReference>